<evidence type="ECO:0000256" key="5">
    <source>
        <dbReference type="ARBA" id="ARBA00022989"/>
    </source>
</evidence>
<keyword evidence="2 9" id="KW-0812">Transmembrane</keyword>
<dbReference type="EMBL" id="HE601899">
    <property type="protein sequence ID" value="CCD83193.1"/>
    <property type="molecule type" value="Genomic_DNA"/>
</dbReference>
<evidence type="ECO:0000256" key="8">
    <source>
        <dbReference type="ARBA" id="ARBA00034668"/>
    </source>
</evidence>
<evidence type="ECO:0000256" key="2">
    <source>
        <dbReference type="ARBA" id="ARBA00022692"/>
    </source>
</evidence>
<feature type="transmembrane region" description="Helical" evidence="9">
    <location>
        <begin position="178"/>
        <end position="198"/>
    </location>
</feature>
<organism evidence="10">
    <name type="scientific">Squirrelpox virus</name>
    <dbReference type="NCBI Taxonomy" id="240426"/>
    <lineage>
        <taxon>Viruses</taxon>
        <taxon>Varidnaviria</taxon>
        <taxon>Bamfordvirae</taxon>
        <taxon>Nucleocytoviricota</taxon>
        <taxon>Pokkesviricetes</taxon>
        <taxon>Chitovirales</taxon>
        <taxon>Poxviridae</taxon>
        <taxon>Chordopoxvirinae</taxon>
        <taxon>Sciuripoxvirus</taxon>
        <taxon>Sciuripoxvirus squirrelpox</taxon>
    </lineage>
</organism>
<keyword evidence="5 9" id="KW-1133">Transmembrane helix</keyword>
<reference evidence="11 12" key="2">
    <citation type="submission" date="2011-10" db="EMBL/GenBank/DDBJ databases">
        <authorList>
            <person name="Darby A."/>
        </authorList>
    </citation>
    <scope>NUCLEOTIDE SEQUENCE [LARGE SCALE GENOMIC DNA]</scope>
    <source>
        <strain evidence="11">Red squirrel UK</strain>
    </source>
</reference>
<dbReference type="KEGG" id="vg:18158419"/>
<dbReference type="OrthoDB" id="8274at10239"/>
<evidence type="ECO:0000256" key="4">
    <source>
        <dbReference type="ARBA" id="ARBA00022921"/>
    </source>
</evidence>
<comment type="function">
    <text evidence="8">Component of the entry fusion complex (EFC), which consists of 11 proteins. During cell infection, this complex mediates entry of the virion core into the host cytoplasm by a two-step mechanism consisting of lipid mixing of the viral and cellular membranes and subsequent pore formation.</text>
</comment>
<evidence type="ECO:0000256" key="3">
    <source>
        <dbReference type="ARBA" id="ARBA00022879"/>
    </source>
</evidence>
<evidence type="ECO:0000256" key="7">
    <source>
        <dbReference type="ARBA" id="ARBA00023157"/>
    </source>
</evidence>
<name>Q1HTU2_9POXV</name>
<evidence type="ECO:0000313" key="12">
    <source>
        <dbReference type="Proteomes" id="UP000144311"/>
    </source>
</evidence>
<evidence type="ECO:0000256" key="9">
    <source>
        <dbReference type="SAM" id="Phobius"/>
    </source>
</evidence>
<dbReference type="RefSeq" id="YP_008658435.1">
    <property type="nucleotide sequence ID" value="NC_022563.1"/>
</dbReference>
<keyword evidence="3 11" id="KW-0261">Viral envelope protein</keyword>
<dbReference type="InterPro" id="IPR003472">
    <property type="entry name" value="Virion_mem_poxvirus_L1"/>
</dbReference>
<reference evidence="10" key="1">
    <citation type="journal article" date="2006" name="J. Gen. Virol.">
        <title>Genomic characterization of a novel poxvirus contributing to the decline of the red squirrel (Sciurus vulgaris) in the UK.</title>
        <authorList>
            <person name="McInnes C.J."/>
            <person name="Wood A.R."/>
            <person name="Thomas K."/>
            <person name="Sainsbury A.W."/>
            <person name="Gurnell J."/>
            <person name="Dein F.J."/>
            <person name="Nettleton P.F."/>
        </authorList>
    </citation>
    <scope>NUCLEOTIDE SEQUENCE</scope>
    <source>
        <strain evidence="10">1296/99</strain>
    </source>
</reference>
<keyword evidence="6 9" id="KW-0472">Membrane</keyword>
<dbReference type="EMBL" id="AH015635">
    <property type="protein sequence ID" value="ABD51444.1"/>
    <property type="molecule type" value="Genomic_DNA"/>
</dbReference>
<gene>
    <name evidence="10" type="primary">A2L</name>
    <name evidence="11" type="synonym">F9L</name>
    <name evidence="11" type="ORF">SQPV_0100</name>
</gene>
<comment type="subcellular location">
    <subcellularLocation>
        <location evidence="1">Virion membrane</location>
        <topology evidence="1">Single-pass membrane protein</topology>
    </subcellularLocation>
</comment>
<dbReference type="GO" id="GO:0019031">
    <property type="term" value="C:viral envelope"/>
    <property type="evidence" value="ECO:0007669"/>
    <property type="project" value="UniProtKB-KW"/>
</dbReference>
<dbReference type="GeneID" id="18158419"/>
<dbReference type="GO" id="GO:0055036">
    <property type="term" value="C:virion membrane"/>
    <property type="evidence" value="ECO:0007669"/>
    <property type="project" value="UniProtKB-SubCell"/>
</dbReference>
<keyword evidence="7" id="KW-1015">Disulfide bond</keyword>
<evidence type="ECO:0000256" key="6">
    <source>
        <dbReference type="ARBA" id="ARBA00023136"/>
    </source>
</evidence>
<dbReference type="Pfam" id="PF02442">
    <property type="entry name" value="L1R_F9L"/>
    <property type="match status" value="1"/>
</dbReference>
<evidence type="ECO:0000313" key="10">
    <source>
        <dbReference type="EMBL" id="ABD51444.1"/>
    </source>
</evidence>
<keyword evidence="3 11" id="KW-0946">Virion</keyword>
<keyword evidence="12" id="KW-1185">Reference proteome</keyword>
<evidence type="ECO:0000313" key="11">
    <source>
        <dbReference type="EMBL" id="CCD83193.1"/>
    </source>
</evidence>
<reference evidence="11 12" key="3">
    <citation type="submission" date="2013-10" db="EMBL/GenBank/DDBJ databases">
        <title>The genome of epidemic Squirrel Poxvirus reveals novel virulence genes.</title>
        <authorList>
            <person name="Darby A.C."/>
            <person name="McInnes C.J."/>
            <person name="Kjaer K.H."/>
            <person name="Wood A.R."/>
            <person name="Hughes M."/>
            <person name="Martensen P.M."/>
            <person name="Radford A.D."/>
            <person name="Hall N."/>
            <person name="Chantrey J."/>
        </authorList>
    </citation>
    <scope>NUCLEOTIDE SEQUENCE [LARGE SCALE GENOMIC DNA]</scope>
    <source>
        <strain evidence="11">Red squirrel UK</strain>
    </source>
</reference>
<keyword evidence="4" id="KW-0426">Late protein</keyword>
<accession>Q1HTU2</accession>
<dbReference type="Proteomes" id="UP000144311">
    <property type="component" value="Segment"/>
</dbReference>
<proteinExistence type="predicted"/>
<evidence type="ECO:0000256" key="1">
    <source>
        <dbReference type="ARBA" id="ARBA00004381"/>
    </source>
</evidence>
<sequence>MDNTVAEETLYDIFVSKYLQRIAEHAAPTQTACAVHIGEIRGTMRGCELRVVNRCMNNARLSFSLMRDAFEETVAMLPESERRAVAAEVGFDPGAPRDQPSVLERNCSASAAVNDIVDIQKLDIGECFAPPGRHILVQIVNSGSAEANCGLESVARSLNKRATKELAPLHSSVPLAGLWKLGVAVLVALIAVVLVCAMRRRIALKYRYGAFVYV</sequence>
<protein>
    <submittedName>
        <fullName evidence="10">A2L</fullName>
    </submittedName>
    <submittedName>
        <fullName evidence="11">Envelope protein pox-lipid membrane protein</fullName>
    </submittedName>
</protein>